<evidence type="ECO:0000313" key="12">
    <source>
        <dbReference type="EMBL" id="KAK1606730.1"/>
    </source>
</evidence>
<organism evidence="12 13">
    <name type="scientific">Lolium multiflorum</name>
    <name type="common">Italian ryegrass</name>
    <name type="synonym">Lolium perenne subsp. multiflorum</name>
    <dbReference type="NCBI Taxonomy" id="4521"/>
    <lineage>
        <taxon>Eukaryota</taxon>
        <taxon>Viridiplantae</taxon>
        <taxon>Streptophyta</taxon>
        <taxon>Embryophyta</taxon>
        <taxon>Tracheophyta</taxon>
        <taxon>Spermatophyta</taxon>
        <taxon>Magnoliopsida</taxon>
        <taxon>Liliopsida</taxon>
        <taxon>Poales</taxon>
        <taxon>Poaceae</taxon>
        <taxon>BOP clade</taxon>
        <taxon>Pooideae</taxon>
        <taxon>Poodae</taxon>
        <taxon>Poeae</taxon>
        <taxon>Poeae Chloroplast Group 2 (Poeae type)</taxon>
        <taxon>Loliodinae</taxon>
        <taxon>Loliinae</taxon>
        <taxon>Lolium</taxon>
    </lineage>
</organism>
<dbReference type="EMBL" id="JAUUTY010000007">
    <property type="protein sequence ID" value="KAK1606730.1"/>
    <property type="molecule type" value="Genomic_DNA"/>
</dbReference>
<dbReference type="InterPro" id="IPR027417">
    <property type="entry name" value="P-loop_NTPase"/>
</dbReference>
<keyword evidence="2" id="KW-0433">Leucine-rich repeat</keyword>
<sequence>MPRRGGYGPAMAPEDLSQRAARKVEAALQPGDEMTLLRDRLDSLRAFLRDADRKRRAGDVFGGVSRDCVRRTRGVAFDAEDALDDLIYHHQVSLKSQEYQSSVRYFIGFFTRIIARRGLSGQIERIKGMIDQISENQWYGMHEDAPSVTPTSSITAIAAWQDDMENTVFDKDLEILKRMLANEYEDTRHQRFISIVGESGAGKNTLVKLICNQISTKMDVVIRCDMQPGSSIEDLLINVYQMALQQSADQCYELEVEKAGIDSIGDKIRGLLSRKRYLLILGGISSKSTLNFVRASLPDNNGNGSRVMLILDTASEEVACHANTMNREGFNGVHLMTRLDQAKSMQLFYWKVLRKAQYEPWYLAYEKRRSQEQEVYQGGYHSMRRNQQEEEQEQRDNNVQSSVHNVTGGCPMAIVLLAGLLRFKENPVQWDAVMHPSGSSGYHYQQQQLGRTKRGMETIFWTSFEDLPDNLKSCFLYLAAHDTCQDADEIVQMWIAEGFIINKSPYHRKTLEEVGHDYLKELVLRCLVELEDTKPDGSVRLVRVHRSILGFLQSEITEAGFMEIVHDVDVHDVLVPSPSVRRLCVQSDKSTMYTTHHKFPKLRSFICQVDEKSHKEAEAQQRWKKRVHDDLKFLRWSKFLRVLSVKGLRLVELPDEIGDMIHLRYMRLDCPDLRCLPLGIGRLINLQTLNISNTQVEEIDQSFWKIKTMRHVLARSLALPAMCDDNDDDEEEAGSELQTLHGVKPVASGSGEWSPLDNNMTRSLRSLEMHGFEHVKHGGPAFEAALRNMHLLRHLSLQGDDIPSCVFTEPSLRCLQTMELSGNMKWDDIVLPVTDRPLRKVRPNLVQIKMNDGAISNMPQSIKQQLKEILVQG</sequence>
<evidence type="ECO:0000313" key="13">
    <source>
        <dbReference type="Proteomes" id="UP001231189"/>
    </source>
</evidence>
<evidence type="ECO:0000256" key="6">
    <source>
        <dbReference type="ARBA" id="ARBA00023054"/>
    </source>
</evidence>
<keyword evidence="3" id="KW-0677">Repeat</keyword>
<comment type="caution">
    <text evidence="12">The sequence shown here is derived from an EMBL/GenBank/DDBJ whole genome shotgun (WGS) entry which is preliminary data.</text>
</comment>
<evidence type="ECO:0000259" key="9">
    <source>
        <dbReference type="Pfam" id="PF18052"/>
    </source>
</evidence>
<evidence type="ECO:0000256" key="3">
    <source>
        <dbReference type="ARBA" id="ARBA00022737"/>
    </source>
</evidence>
<dbReference type="Pfam" id="PF18052">
    <property type="entry name" value="Rx_N"/>
    <property type="match status" value="1"/>
</dbReference>
<dbReference type="InterPro" id="IPR002182">
    <property type="entry name" value="NB-ARC"/>
</dbReference>
<dbReference type="AlphaFoldDB" id="A0AAD8QQR8"/>
<dbReference type="InterPro" id="IPR036388">
    <property type="entry name" value="WH-like_DNA-bd_sf"/>
</dbReference>
<dbReference type="GO" id="GO:0098542">
    <property type="term" value="P:defense response to other organism"/>
    <property type="evidence" value="ECO:0007669"/>
    <property type="project" value="TreeGrafter"/>
</dbReference>
<dbReference type="InterPro" id="IPR055414">
    <property type="entry name" value="LRR_R13L4/SHOC2-like"/>
</dbReference>
<dbReference type="Pfam" id="PF23559">
    <property type="entry name" value="WHD_DRP"/>
    <property type="match status" value="1"/>
</dbReference>
<comment type="similarity">
    <text evidence="1">Belongs to the disease resistance NB-LRR family.</text>
</comment>
<evidence type="ECO:0000256" key="7">
    <source>
        <dbReference type="SAM" id="MobiDB-lite"/>
    </source>
</evidence>
<feature type="region of interest" description="Disordered" evidence="7">
    <location>
        <begin position="1"/>
        <end position="24"/>
    </location>
</feature>
<keyword evidence="4" id="KW-0547">Nucleotide-binding</keyword>
<dbReference type="SUPFAM" id="SSF52540">
    <property type="entry name" value="P-loop containing nucleoside triphosphate hydrolases"/>
    <property type="match status" value="1"/>
</dbReference>
<dbReference type="SUPFAM" id="SSF52047">
    <property type="entry name" value="RNI-like"/>
    <property type="match status" value="1"/>
</dbReference>
<evidence type="ECO:0000259" key="8">
    <source>
        <dbReference type="Pfam" id="PF00931"/>
    </source>
</evidence>
<evidence type="ECO:0000259" key="11">
    <source>
        <dbReference type="Pfam" id="PF23598"/>
    </source>
</evidence>
<dbReference type="GO" id="GO:0043531">
    <property type="term" value="F:ADP binding"/>
    <property type="evidence" value="ECO:0007669"/>
    <property type="project" value="InterPro"/>
</dbReference>
<reference evidence="12" key="1">
    <citation type="submission" date="2023-07" db="EMBL/GenBank/DDBJ databases">
        <title>A chromosome-level genome assembly of Lolium multiflorum.</title>
        <authorList>
            <person name="Chen Y."/>
            <person name="Copetti D."/>
            <person name="Kolliker R."/>
            <person name="Studer B."/>
        </authorList>
    </citation>
    <scope>NUCLEOTIDE SEQUENCE</scope>
    <source>
        <strain evidence="12">02402/16</strain>
        <tissue evidence="12">Leaf</tissue>
    </source>
</reference>
<keyword evidence="13" id="KW-1185">Reference proteome</keyword>
<feature type="domain" description="NB-ARC" evidence="8">
    <location>
        <begin position="175"/>
        <end position="355"/>
    </location>
</feature>
<dbReference type="Gene3D" id="1.20.5.4130">
    <property type="match status" value="1"/>
</dbReference>
<dbReference type="Gene3D" id="1.10.10.10">
    <property type="entry name" value="Winged helix-like DNA-binding domain superfamily/Winged helix DNA-binding domain"/>
    <property type="match status" value="1"/>
</dbReference>
<keyword evidence="6" id="KW-0175">Coiled coil</keyword>
<dbReference type="PANTHER" id="PTHR23155">
    <property type="entry name" value="DISEASE RESISTANCE PROTEIN RP"/>
    <property type="match status" value="1"/>
</dbReference>
<feature type="domain" description="Disease resistance N-terminal" evidence="9">
    <location>
        <begin position="15"/>
        <end position="93"/>
    </location>
</feature>
<gene>
    <name evidence="12" type="ORF">QYE76_030403</name>
</gene>
<dbReference type="Pfam" id="PF23598">
    <property type="entry name" value="LRR_14"/>
    <property type="match status" value="1"/>
</dbReference>
<dbReference type="Gene3D" id="3.80.10.10">
    <property type="entry name" value="Ribonuclease Inhibitor"/>
    <property type="match status" value="1"/>
</dbReference>
<name>A0AAD8QQR8_LOLMU</name>
<dbReference type="InterPro" id="IPR041118">
    <property type="entry name" value="Rx_N"/>
</dbReference>
<protein>
    <submittedName>
        <fullName evidence="12">Uncharacterized protein</fullName>
    </submittedName>
</protein>
<feature type="domain" description="Disease resistance protein winged helix" evidence="10">
    <location>
        <begin position="486"/>
        <end position="548"/>
    </location>
</feature>
<dbReference type="InterPro" id="IPR058922">
    <property type="entry name" value="WHD_DRP"/>
</dbReference>
<evidence type="ECO:0000256" key="2">
    <source>
        <dbReference type="ARBA" id="ARBA00022614"/>
    </source>
</evidence>
<evidence type="ECO:0000256" key="1">
    <source>
        <dbReference type="ARBA" id="ARBA00008894"/>
    </source>
</evidence>
<dbReference type="InterPro" id="IPR038005">
    <property type="entry name" value="RX-like_CC"/>
</dbReference>
<dbReference type="Proteomes" id="UP001231189">
    <property type="component" value="Unassembled WGS sequence"/>
</dbReference>
<dbReference type="InterPro" id="IPR044974">
    <property type="entry name" value="Disease_R_plants"/>
</dbReference>
<feature type="domain" description="Disease resistance R13L4/SHOC-2-like LRR" evidence="11">
    <location>
        <begin position="638"/>
        <end position="720"/>
    </location>
</feature>
<dbReference type="CDD" id="cd14798">
    <property type="entry name" value="RX-CC_like"/>
    <property type="match status" value="1"/>
</dbReference>
<dbReference type="PANTHER" id="PTHR23155:SF990">
    <property type="entry name" value="NB-ARC DOMAIN CONTAINING PROTEIN, EXPRESSED"/>
    <property type="match status" value="1"/>
</dbReference>
<proteinExistence type="inferred from homology"/>
<keyword evidence="5" id="KW-0611">Plant defense</keyword>
<evidence type="ECO:0000259" key="10">
    <source>
        <dbReference type="Pfam" id="PF23559"/>
    </source>
</evidence>
<dbReference type="PRINTS" id="PR00364">
    <property type="entry name" value="DISEASERSIST"/>
</dbReference>
<evidence type="ECO:0000256" key="5">
    <source>
        <dbReference type="ARBA" id="ARBA00022821"/>
    </source>
</evidence>
<dbReference type="Pfam" id="PF00931">
    <property type="entry name" value="NB-ARC"/>
    <property type="match status" value="1"/>
</dbReference>
<accession>A0AAD8QQR8</accession>
<evidence type="ECO:0000256" key="4">
    <source>
        <dbReference type="ARBA" id="ARBA00022741"/>
    </source>
</evidence>
<dbReference type="Gene3D" id="3.40.50.300">
    <property type="entry name" value="P-loop containing nucleotide triphosphate hydrolases"/>
    <property type="match status" value="1"/>
</dbReference>
<dbReference type="InterPro" id="IPR032675">
    <property type="entry name" value="LRR_dom_sf"/>
</dbReference>